<dbReference type="Pfam" id="PF21757">
    <property type="entry name" value="DUF6870"/>
    <property type="match status" value="1"/>
</dbReference>
<reference evidence="2" key="1">
    <citation type="submission" date="2022-09" db="EMBL/GenBank/DDBJ databases">
        <title>Culturomic study of gut microbiota in children with autism spectrum disorder.</title>
        <authorList>
            <person name="Efimov B.A."/>
            <person name="Chaplin A.V."/>
            <person name="Sokolova S.R."/>
            <person name="Pikina A.P."/>
            <person name="Korzhanova M."/>
            <person name="Belova V."/>
            <person name="Korostin D."/>
        </authorList>
    </citation>
    <scope>NUCLEOTIDE SEQUENCE</scope>
    <source>
        <strain evidence="2">ASD5510</strain>
    </source>
</reference>
<name>A0A9J6QXA6_9FIRM</name>
<gene>
    <name evidence="2" type="ORF">OBO34_17490</name>
</gene>
<dbReference type="InterPro" id="IPR049222">
    <property type="entry name" value="DUF6870"/>
</dbReference>
<protein>
    <recommendedName>
        <fullName evidence="1">DUF6870 domain-containing protein</fullName>
    </recommendedName>
</protein>
<keyword evidence="3" id="KW-1185">Reference proteome</keyword>
<evidence type="ECO:0000259" key="1">
    <source>
        <dbReference type="Pfam" id="PF21757"/>
    </source>
</evidence>
<sequence>MKPANSNTKGNKIKSYLKQTENPYCFLSGKTKVTMRFSDTSQTIESKLRQYFITMNHR</sequence>
<organism evidence="2 3">
    <name type="scientific">Hominibacterium faecale</name>
    <dbReference type="NCBI Taxonomy" id="2839743"/>
    <lineage>
        <taxon>Bacteria</taxon>
        <taxon>Bacillati</taxon>
        <taxon>Bacillota</taxon>
        <taxon>Clostridia</taxon>
        <taxon>Peptostreptococcales</taxon>
        <taxon>Anaerovoracaceae</taxon>
        <taxon>Hominibacterium</taxon>
    </lineage>
</organism>
<dbReference type="EMBL" id="JAOSHN010000008">
    <property type="protein sequence ID" value="MCU7380132.1"/>
    <property type="molecule type" value="Genomic_DNA"/>
</dbReference>
<dbReference type="RefSeq" id="WP_253020308.1">
    <property type="nucleotide sequence ID" value="NZ_JAOSHN010000008.1"/>
</dbReference>
<dbReference type="AlphaFoldDB" id="A0A9J6QXA6"/>
<comment type="caution">
    <text evidence="2">The sequence shown here is derived from an EMBL/GenBank/DDBJ whole genome shotgun (WGS) entry which is preliminary data.</text>
</comment>
<accession>A0A9J6QXA6</accession>
<dbReference type="Proteomes" id="UP001065549">
    <property type="component" value="Unassembled WGS sequence"/>
</dbReference>
<evidence type="ECO:0000313" key="3">
    <source>
        <dbReference type="Proteomes" id="UP001065549"/>
    </source>
</evidence>
<evidence type="ECO:0000313" key="2">
    <source>
        <dbReference type="EMBL" id="MCU7380132.1"/>
    </source>
</evidence>
<proteinExistence type="predicted"/>
<feature type="domain" description="DUF6870" evidence="1">
    <location>
        <begin position="5"/>
        <end position="51"/>
    </location>
</feature>